<gene>
    <name evidence="3" type="ORF">GCM10011585_05660</name>
</gene>
<reference evidence="3" key="2">
    <citation type="submission" date="2020-09" db="EMBL/GenBank/DDBJ databases">
        <authorList>
            <person name="Sun Q."/>
            <person name="Zhou Y."/>
        </authorList>
    </citation>
    <scope>NUCLEOTIDE SEQUENCE</scope>
    <source>
        <strain evidence="3">CGMCC 1.12997</strain>
    </source>
</reference>
<organism evidence="3 4">
    <name type="scientific">Edaphobacter dinghuensis</name>
    <dbReference type="NCBI Taxonomy" id="1560005"/>
    <lineage>
        <taxon>Bacteria</taxon>
        <taxon>Pseudomonadati</taxon>
        <taxon>Acidobacteriota</taxon>
        <taxon>Terriglobia</taxon>
        <taxon>Terriglobales</taxon>
        <taxon>Acidobacteriaceae</taxon>
        <taxon>Edaphobacter</taxon>
    </lineage>
</organism>
<reference evidence="3" key="1">
    <citation type="journal article" date="2014" name="Int. J. Syst. Evol. Microbiol.">
        <title>Complete genome sequence of Corynebacterium casei LMG S-19264T (=DSM 44701T), isolated from a smear-ripened cheese.</title>
        <authorList>
            <consortium name="US DOE Joint Genome Institute (JGI-PGF)"/>
            <person name="Walter F."/>
            <person name="Albersmeier A."/>
            <person name="Kalinowski J."/>
            <person name="Ruckert C."/>
        </authorList>
    </citation>
    <scope>NUCLEOTIDE SEQUENCE</scope>
    <source>
        <strain evidence="3">CGMCC 1.12997</strain>
    </source>
</reference>
<accession>A0A917H3S7</accession>
<dbReference type="AlphaFoldDB" id="A0A917H3S7"/>
<sequence length="190" mass="19150">MRIKLLAAVVALLSASLAAHATTVTYDFTYTSTTGNLAGETASGSGSFAVSYPYGTRGGTLTAFSFTNTIDSSAGDSTYNYQFNDVSSSDIVLTLGGESIARGTITAGPLFGTNASFGGVVFVLNIATDGSVTGSTYYEGNGNANSVADDTTGVGTVTFTGTDVTPEPSSFVLLGTGLLGIGGLVKRRIA</sequence>
<feature type="domain" description="Ice-binding protein C-terminal" evidence="2">
    <location>
        <begin position="165"/>
        <end position="187"/>
    </location>
</feature>
<protein>
    <recommendedName>
        <fullName evidence="2">Ice-binding protein C-terminal domain-containing protein</fullName>
    </recommendedName>
</protein>
<dbReference type="InterPro" id="IPR013424">
    <property type="entry name" value="Ice-binding_C"/>
</dbReference>
<feature type="signal peptide" evidence="1">
    <location>
        <begin position="1"/>
        <end position="21"/>
    </location>
</feature>
<evidence type="ECO:0000313" key="3">
    <source>
        <dbReference type="EMBL" id="GGG66671.1"/>
    </source>
</evidence>
<name>A0A917H3S7_9BACT</name>
<dbReference type="EMBL" id="BMGT01000001">
    <property type="protein sequence ID" value="GGG66671.1"/>
    <property type="molecule type" value="Genomic_DNA"/>
</dbReference>
<dbReference type="Pfam" id="PF07589">
    <property type="entry name" value="PEP-CTERM"/>
    <property type="match status" value="1"/>
</dbReference>
<proteinExistence type="predicted"/>
<dbReference type="Proteomes" id="UP000647241">
    <property type="component" value="Unassembled WGS sequence"/>
</dbReference>
<dbReference type="RefSeq" id="WP_188552608.1">
    <property type="nucleotide sequence ID" value="NZ_BMGT01000001.1"/>
</dbReference>
<evidence type="ECO:0000256" key="1">
    <source>
        <dbReference type="SAM" id="SignalP"/>
    </source>
</evidence>
<comment type="caution">
    <text evidence="3">The sequence shown here is derived from an EMBL/GenBank/DDBJ whole genome shotgun (WGS) entry which is preliminary data.</text>
</comment>
<dbReference type="NCBIfam" id="TIGR02595">
    <property type="entry name" value="PEP_CTERM"/>
    <property type="match status" value="1"/>
</dbReference>
<keyword evidence="1" id="KW-0732">Signal</keyword>
<feature type="chain" id="PRO_5037068121" description="Ice-binding protein C-terminal domain-containing protein" evidence="1">
    <location>
        <begin position="22"/>
        <end position="190"/>
    </location>
</feature>
<keyword evidence="4" id="KW-1185">Reference proteome</keyword>
<evidence type="ECO:0000259" key="2">
    <source>
        <dbReference type="Pfam" id="PF07589"/>
    </source>
</evidence>
<evidence type="ECO:0000313" key="4">
    <source>
        <dbReference type="Proteomes" id="UP000647241"/>
    </source>
</evidence>